<reference evidence="9 10" key="1">
    <citation type="submission" date="2014-04" db="EMBL/GenBank/DDBJ databases">
        <authorList>
            <consortium name="DOE Joint Genome Institute"/>
            <person name="Kuo A."/>
            <person name="Kohler A."/>
            <person name="Nagy L.G."/>
            <person name="Floudas D."/>
            <person name="Copeland A."/>
            <person name="Barry K.W."/>
            <person name="Cichocki N."/>
            <person name="Veneault-Fourrey C."/>
            <person name="LaButti K."/>
            <person name="Lindquist E.A."/>
            <person name="Lipzen A."/>
            <person name="Lundell T."/>
            <person name="Morin E."/>
            <person name="Murat C."/>
            <person name="Sun H."/>
            <person name="Tunlid A."/>
            <person name="Henrissat B."/>
            <person name="Grigoriev I.V."/>
            <person name="Hibbett D.S."/>
            <person name="Martin F."/>
            <person name="Nordberg H.P."/>
            <person name="Cantor M.N."/>
            <person name="Hua S.X."/>
        </authorList>
    </citation>
    <scope>NUCLEOTIDE SEQUENCE [LARGE SCALE GENOMIC DNA]</scope>
    <source>
        <strain evidence="9 10">Foug A</strain>
    </source>
</reference>
<dbReference type="Pfam" id="PF00484">
    <property type="entry name" value="Pro_CA"/>
    <property type="match status" value="1"/>
</dbReference>
<dbReference type="EC" id="4.2.1.1" evidence="2 8"/>
<proteinExistence type="inferred from homology"/>
<keyword evidence="5 8" id="KW-0456">Lyase</keyword>
<dbReference type="HOGENOM" id="CLU_2442165_0_0_1"/>
<dbReference type="GO" id="GO:0071244">
    <property type="term" value="P:cellular response to carbon dioxide"/>
    <property type="evidence" value="ECO:0007669"/>
    <property type="project" value="TreeGrafter"/>
</dbReference>
<organism evidence="9 10">
    <name type="scientific">Scleroderma citrinum Foug A</name>
    <dbReference type="NCBI Taxonomy" id="1036808"/>
    <lineage>
        <taxon>Eukaryota</taxon>
        <taxon>Fungi</taxon>
        <taxon>Dikarya</taxon>
        <taxon>Basidiomycota</taxon>
        <taxon>Agaricomycotina</taxon>
        <taxon>Agaricomycetes</taxon>
        <taxon>Agaricomycetidae</taxon>
        <taxon>Boletales</taxon>
        <taxon>Sclerodermatineae</taxon>
        <taxon>Sclerodermataceae</taxon>
        <taxon>Scleroderma</taxon>
    </lineage>
</organism>
<dbReference type="AlphaFoldDB" id="A0A0C3AEE7"/>
<evidence type="ECO:0000256" key="8">
    <source>
        <dbReference type="RuleBase" id="RU003956"/>
    </source>
</evidence>
<name>A0A0C3AEE7_9AGAM</name>
<comment type="catalytic activity">
    <reaction evidence="6 8">
        <text>hydrogencarbonate + H(+) = CO2 + H2O</text>
        <dbReference type="Rhea" id="RHEA:10748"/>
        <dbReference type="ChEBI" id="CHEBI:15377"/>
        <dbReference type="ChEBI" id="CHEBI:15378"/>
        <dbReference type="ChEBI" id="CHEBI:16526"/>
        <dbReference type="ChEBI" id="CHEBI:17544"/>
        <dbReference type="EC" id="4.2.1.1"/>
    </reaction>
</comment>
<accession>A0A0C3AEE7</accession>
<evidence type="ECO:0000256" key="3">
    <source>
        <dbReference type="ARBA" id="ARBA00022723"/>
    </source>
</evidence>
<dbReference type="OrthoDB" id="10248475at2759"/>
<evidence type="ECO:0000313" key="10">
    <source>
        <dbReference type="Proteomes" id="UP000053989"/>
    </source>
</evidence>
<comment type="cofactor">
    <cofactor evidence="7">
        <name>Zn(2+)</name>
        <dbReference type="ChEBI" id="CHEBI:29105"/>
    </cofactor>
    <text evidence="7">Binds 1 zinc ion per subunit.</text>
</comment>
<dbReference type="Proteomes" id="UP000053989">
    <property type="component" value="Unassembled WGS sequence"/>
</dbReference>
<evidence type="ECO:0000256" key="7">
    <source>
        <dbReference type="PIRSR" id="PIRSR601765-1"/>
    </source>
</evidence>
<sequence length="90" mass="9301">MMHCLGALERVPEAVVTGANPGDIFVHRNIANQFYPNDDSALSVLIYAVGVLGAELVVAGHTQCGGALACLQAAQSISTRPPATDTPLGR</sequence>
<dbReference type="SMART" id="SM00947">
    <property type="entry name" value="Pro_CA"/>
    <property type="match status" value="1"/>
</dbReference>
<keyword evidence="10" id="KW-1185">Reference proteome</keyword>
<dbReference type="InterPro" id="IPR001765">
    <property type="entry name" value="Carbonic_anhydrase"/>
</dbReference>
<dbReference type="STRING" id="1036808.A0A0C3AEE7"/>
<dbReference type="PANTHER" id="PTHR11002">
    <property type="entry name" value="CARBONIC ANHYDRASE"/>
    <property type="match status" value="1"/>
</dbReference>
<dbReference type="SUPFAM" id="SSF53056">
    <property type="entry name" value="beta-carbonic anhydrase, cab"/>
    <property type="match status" value="1"/>
</dbReference>
<dbReference type="InterPro" id="IPR036874">
    <property type="entry name" value="Carbonic_anhydrase_sf"/>
</dbReference>
<evidence type="ECO:0000256" key="5">
    <source>
        <dbReference type="ARBA" id="ARBA00023239"/>
    </source>
</evidence>
<dbReference type="PANTHER" id="PTHR11002:SF76">
    <property type="entry name" value="CARBONIC ANHYDRASE"/>
    <property type="match status" value="1"/>
</dbReference>
<dbReference type="GO" id="GO:0034599">
    <property type="term" value="P:cellular response to oxidative stress"/>
    <property type="evidence" value="ECO:0007669"/>
    <property type="project" value="TreeGrafter"/>
</dbReference>
<evidence type="ECO:0000256" key="2">
    <source>
        <dbReference type="ARBA" id="ARBA00012925"/>
    </source>
</evidence>
<protein>
    <recommendedName>
        <fullName evidence="2 8">Carbonic anhydrase</fullName>
        <ecNumber evidence="2 8">4.2.1.1</ecNumber>
    </recommendedName>
    <alternativeName>
        <fullName evidence="8">Carbonate dehydratase</fullName>
    </alternativeName>
</protein>
<keyword evidence="4 7" id="KW-0862">Zinc</keyword>
<evidence type="ECO:0000313" key="9">
    <source>
        <dbReference type="EMBL" id="KIM63322.1"/>
    </source>
</evidence>
<dbReference type="Gene3D" id="3.40.1050.10">
    <property type="entry name" value="Carbonic anhydrase"/>
    <property type="match status" value="1"/>
</dbReference>
<reference evidence="10" key="2">
    <citation type="submission" date="2015-01" db="EMBL/GenBank/DDBJ databases">
        <title>Evolutionary Origins and Diversification of the Mycorrhizal Mutualists.</title>
        <authorList>
            <consortium name="DOE Joint Genome Institute"/>
            <consortium name="Mycorrhizal Genomics Consortium"/>
            <person name="Kohler A."/>
            <person name="Kuo A."/>
            <person name="Nagy L.G."/>
            <person name="Floudas D."/>
            <person name="Copeland A."/>
            <person name="Barry K.W."/>
            <person name="Cichocki N."/>
            <person name="Veneault-Fourrey C."/>
            <person name="LaButti K."/>
            <person name="Lindquist E.A."/>
            <person name="Lipzen A."/>
            <person name="Lundell T."/>
            <person name="Morin E."/>
            <person name="Murat C."/>
            <person name="Riley R."/>
            <person name="Ohm R."/>
            <person name="Sun H."/>
            <person name="Tunlid A."/>
            <person name="Henrissat B."/>
            <person name="Grigoriev I.V."/>
            <person name="Hibbett D.S."/>
            <person name="Martin F."/>
        </authorList>
    </citation>
    <scope>NUCLEOTIDE SEQUENCE [LARGE SCALE GENOMIC DNA]</scope>
    <source>
        <strain evidence="10">Foug A</strain>
    </source>
</reference>
<keyword evidence="3 7" id="KW-0479">Metal-binding</keyword>
<evidence type="ECO:0000256" key="1">
    <source>
        <dbReference type="ARBA" id="ARBA00006217"/>
    </source>
</evidence>
<feature type="binding site" evidence="7">
    <location>
        <position position="61"/>
    </location>
    <ligand>
        <name>Zn(2+)</name>
        <dbReference type="ChEBI" id="CHEBI:29105"/>
    </ligand>
</feature>
<evidence type="ECO:0000256" key="6">
    <source>
        <dbReference type="ARBA" id="ARBA00048348"/>
    </source>
</evidence>
<dbReference type="GO" id="GO:0008270">
    <property type="term" value="F:zinc ion binding"/>
    <property type="evidence" value="ECO:0007669"/>
    <property type="project" value="UniProtKB-UniRule"/>
</dbReference>
<evidence type="ECO:0000256" key="4">
    <source>
        <dbReference type="ARBA" id="ARBA00022833"/>
    </source>
</evidence>
<dbReference type="EMBL" id="KN822035">
    <property type="protein sequence ID" value="KIM63322.1"/>
    <property type="molecule type" value="Genomic_DNA"/>
</dbReference>
<feature type="binding site" evidence="7">
    <location>
        <position position="64"/>
    </location>
    <ligand>
        <name>Zn(2+)</name>
        <dbReference type="ChEBI" id="CHEBI:29105"/>
    </ligand>
</feature>
<dbReference type="GO" id="GO:0004089">
    <property type="term" value="F:carbonate dehydratase activity"/>
    <property type="evidence" value="ECO:0007669"/>
    <property type="project" value="UniProtKB-UniRule"/>
</dbReference>
<comment type="function">
    <text evidence="8">Reversible hydration of carbon dioxide.</text>
</comment>
<gene>
    <name evidence="9" type="ORF">SCLCIDRAFT_1173358</name>
</gene>
<dbReference type="InParanoid" id="A0A0C3AEE7"/>
<comment type="similarity">
    <text evidence="1 8">Belongs to the beta-class carbonic anhydrase family.</text>
</comment>